<dbReference type="SUPFAM" id="SSF53187">
    <property type="entry name" value="Zn-dependent exopeptidases"/>
    <property type="match status" value="1"/>
</dbReference>
<dbReference type="PANTHER" id="PTHR15162:SF7">
    <property type="entry name" value="SUCCINYLGLUTAMATE DESUCCINYLASE"/>
    <property type="match status" value="1"/>
</dbReference>
<keyword evidence="4" id="KW-0862">Zinc</keyword>
<dbReference type="GO" id="GO:0046872">
    <property type="term" value="F:metal ion binding"/>
    <property type="evidence" value="ECO:0007669"/>
    <property type="project" value="UniProtKB-KW"/>
</dbReference>
<protein>
    <submittedName>
        <fullName evidence="6">Aspartoacylase</fullName>
    </submittedName>
</protein>
<dbReference type="RefSeq" id="WP_163286235.1">
    <property type="nucleotide sequence ID" value="NZ_JAAGVY010000034.1"/>
</dbReference>
<keyword evidence="7" id="KW-1185">Reference proteome</keyword>
<dbReference type="GO" id="GO:0016788">
    <property type="term" value="F:hydrolase activity, acting on ester bonds"/>
    <property type="evidence" value="ECO:0007669"/>
    <property type="project" value="InterPro"/>
</dbReference>
<proteinExistence type="predicted"/>
<feature type="domain" description="Succinylglutamate desuccinylase/Aspartoacylase catalytic" evidence="5">
    <location>
        <begin position="32"/>
        <end position="147"/>
    </location>
</feature>
<dbReference type="PANTHER" id="PTHR15162">
    <property type="entry name" value="ASPARTOACYLASE"/>
    <property type="match status" value="1"/>
</dbReference>
<gene>
    <name evidence="6" type="ORF">G3O08_15160</name>
</gene>
<dbReference type="EMBL" id="JAAGVY010000034">
    <property type="protein sequence ID" value="NEN24840.1"/>
    <property type="molecule type" value="Genomic_DNA"/>
</dbReference>
<evidence type="ECO:0000313" key="6">
    <source>
        <dbReference type="EMBL" id="NEN24840.1"/>
    </source>
</evidence>
<evidence type="ECO:0000256" key="2">
    <source>
        <dbReference type="ARBA" id="ARBA00022723"/>
    </source>
</evidence>
<accession>A0A7K3WT27</accession>
<evidence type="ECO:0000256" key="1">
    <source>
        <dbReference type="ARBA" id="ARBA00001947"/>
    </source>
</evidence>
<comment type="cofactor">
    <cofactor evidence="1">
        <name>Zn(2+)</name>
        <dbReference type="ChEBI" id="CHEBI:29105"/>
    </cofactor>
</comment>
<evidence type="ECO:0000256" key="4">
    <source>
        <dbReference type="ARBA" id="ARBA00022833"/>
    </source>
</evidence>
<keyword evidence="3" id="KW-0378">Hydrolase</keyword>
<reference evidence="6 7" key="1">
    <citation type="submission" date="2020-02" db="EMBL/GenBank/DDBJ databases">
        <title>Out from the shadows clarifying the taxonomy of the family Cryomorphaceae and related taxa by utilizing the GTDB taxonomic framework.</title>
        <authorList>
            <person name="Bowman J.P."/>
        </authorList>
    </citation>
    <scope>NUCLEOTIDE SEQUENCE [LARGE SCALE GENOMIC DNA]</scope>
    <source>
        <strain evidence="6 7">QSSC 1-22</strain>
    </source>
</reference>
<dbReference type="InterPro" id="IPR050178">
    <property type="entry name" value="AspA/AstE_fam"/>
</dbReference>
<evidence type="ECO:0000313" key="7">
    <source>
        <dbReference type="Proteomes" id="UP000486602"/>
    </source>
</evidence>
<comment type="caution">
    <text evidence="6">The sequence shown here is derived from an EMBL/GenBank/DDBJ whole genome shotgun (WGS) entry which is preliminary data.</text>
</comment>
<dbReference type="Gene3D" id="3.40.630.10">
    <property type="entry name" value="Zn peptidases"/>
    <property type="match status" value="1"/>
</dbReference>
<dbReference type="InterPro" id="IPR055438">
    <property type="entry name" value="AstE_AspA_cat"/>
</dbReference>
<name>A0A7K3WT27_9FLAO</name>
<dbReference type="Pfam" id="PF24827">
    <property type="entry name" value="AstE_AspA_cat"/>
    <property type="match status" value="1"/>
</dbReference>
<dbReference type="Proteomes" id="UP000486602">
    <property type="component" value="Unassembled WGS sequence"/>
</dbReference>
<keyword evidence="2" id="KW-0479">Metal-binding</keyword>
<dbReference type="AlphaFoldDB" id="A0A7K3WT27"/>
<sequence>MKQKTITLFDFVEGKSVQISREIARIEGDPNGPNLVFIGGMHGNEPTGVLALHRVMNELKPLQPLLKGNVYALSGNLNALERGERFIVKDLNRVWQPDMVERAKKRDYQPSEIINEVEEQIELWGYIDELMNNRKGKFIFVDLHTTSVKSVPFITMSDTIMNRGFARRIPVPVVIGIEEYLQEPLLSYVNDLGCISMAFEGGQHNDPESVRNHEAMIWLSLVTSKVIKKIEVPKFRKNYHHLMHSAEGNHKVFAINYRQNIEPHETFEMIPGFGNFQSIKANQLLAKLDGQPVLSPQKGLIFMPLYQKLGNDGFFIIEKIAKFWLGVSFIFRKLSLYRILRFLPGVKPFMETDHIMVVNTAIAKWYSKEILNLMGYRRKKKKGDITLYIRRKYDFKGPG</sequence>
<evidence type="ECO:0000259" key="5">
    <source>
        <dbReference type="Pfam" id="PF24827"/>
    </source>
</evidence>
<dbReference type="GO" id="GO:0005829">
    <property type="term" value="C:cytosol"/>
    <property type="evidence" value="ECO:0007669"/>
    <property type="project" value="TreeGrafter"/>
</dbReference>
<evidence type="ECO:0000256" key="3">
    <source>
        <dbReference type="ARBA" id="ARBA00022801"/>
    </source>
</evidence>
<organism evidence="6 7">
    <name type="scientific">Cryomorpha ignava</name>
    <dbReference type="NCBI Taxonomy" id="101383"/>
    <lineage>
        <taxon>Bacteria</taxon>
        <taxon>Pseudomonadati</taxon>
        <taxon>Bacteroidota</taxon>
        <taxon>Flavobacteriia</taxon>
        <taxon>Flavobacteriales</taxon>
        <taxon>Cryomorphaceae</taxon>
        <taxon>Cryomorpha</taxon>
    </lineage>
</organism>